<dbReference type="OrthoDB" id="9793451at2"/>
<name>A0A5R8WL58_9BACT</name>
<protein>
    <submittedName>
        <fullName evidence="1">Uncharacterized protein</fullName>
    </submittedName>
</protein>
<dbReference type="AlphaFoldDB" id="A0A5R8WL58"/>
<reference evidence="1 2" key="1">
    <citation type="submission" date="2019-05" db="EMBL/GenBank/DDBJ databases">
        <title>Hymenobacter edaphi sp. nov., isolated from abandoned arsenic-contaminated farmland soil.</title>
        <authorList>
            <person name="Nie L."/>
        </authorList>
    </citation>
    <scope>NUCLEOTIDE SEQUENCE [LARGE SCALE GENOMIC DNA]</scope>
    <source>
        <strain evidence="1 2">1-3-3-8</strain>
    </source>
</reference>
<comment type="caution">
    <text evidence="1">The sequence shown here is derived from an EMBL/GenBank/DDBJ whole genome shotgun (WGS) entry which is preliminary data.</text>
</comment>
<gene>
    <name evidence="1" type="ORF">FDY95_19625</name>
</gene>
<keyword evidence="2" id="KW-1185">Reference proteome</keyword>
<evidence type="ECO:0000313" key="1">
    <source>
        <dbReference type="EMBL" id="TLM89818.1"/>
    </source>
</evidence>
<dbReference type="RefSeq" id="WP_138080227.1">
    <property type="nucleotide sequence ID" value="NZ_VAJM01000011.1"/>
</dbReference>
<sequence length="73" mass="8439">MLEPVSFLYSFKQHHTLPIRLIAPGFGHLPAEVVAQYGLTHRKSHYFLFFMLEGRAHHGVDLQQFNIARTNCC</sequence>
<dbReference type="Proteomes" id="UP000305517">
    <property type="component" value="Unassembled WGS sequence"/>
</dbReference>
<evidence type="ECO:0000313" key="2">
    <source>
        <dbReference type="Proteomes" id="UP000305517"/>
    </source>
</evidence>
<accession>A0A5R8WL58</accession>
<organism evidence="1 2">
    <name type="scientific">Hymenobacter jeollabukensis</name>
    <dbReference type="NCBI Taxonomy" id="2025313"/>
    <lineage>
        <taxon>Bacteria</taxon>
        <taxon>Pseudomonadati</taxon>
        <taxon>Bacteroidota</taxon>
        <taxon>Cytophagia</taxon>
        <taxon>Cytophagales</taxon>
        <taxon>Hymenobacteraceae</taxon>
        <taxon>Hymenobacter</taxon>
    </lineage>
</organism>
<dbReference type="EMBL" id="VAJM01000011">
    <property type="protein sequence ID" value="TLM89818.1"/>
    <property type="molecule type" value="Genomic_DNA"/>
</dbReference>
<proteinExistence type="predicted"/>